<dbReference type="AlphaFoldDB" id="T1HI68"/>
<accession>T1HI68</accession>
<dbReference type="InParanoid" id="T1HI68"/>
<proteinExistence type="predicted"/>
<reference evidence="1" key="1">
    <citation type="submission" date="2015-05" db="UniProtKB">
        <authorList>
            <consortium name="EnsemblMetazoa"/>
        </authorList>
    </citation>
    <scope>IDENTIFICATION</scope>
</reference>
<dbReference type="EnsemblMetazoa" id="RPRC003741-RA">
    <property type="protein sequence ID" value="RPRC003741-PA"/>
    <property type="gene ID" value="RPRC003741"/>
</dbReference>
<organism evidence="1 2">
    <name type="scientific">Rhodnius prolixus</name>
    <name type="common">Triatomid bug</name>
    <dbReference type="NCBI Taxonomy" id="13249"/>
    <lineage>
        <taxon>Eukaryota</taxon>
        <taxon>Metazoa</taxon>
        <taxon>Ecdysozoa</taxon>
        <taxon>Arthropoda</taxon>
        <taxon>Hexapoda</taxon>
        <taxon>Insecta</taxon>
        <taxon>Pterygota</taxon>
        <taxon>Neoptera</taxon>
        <taxon>Paraneoptera</taxon>
        <taxon>Hemiptera</taxon>
        <taxon>Heteroptera</taxon>
        <taxon>Panheteroptera</taxon>
        <taxon>Cimicomorpha</taxon>
        <taxon>Reduviidae</taxon>
        <taxon>Triatominae</taxon>
        <taxon>Rhodnius</taxon>
    </lineage>
</organism>
<dbReference type="HOGENOM" id="CLU_1196162_0_0_1"/>
<dbReference type="Proteomes" id="UP000015103">
    <property type="component" value="Unassembled WGS sequence"/>
</dbReference>
<dbReference type="EMBL" id="ACPB03000898">
    <property type="status" value="NOT_ANNOTATED_CDS"/>
    <property type="molecule type" value="Genomic_DNA"/>
</dbReference>
<name>T1HI68_RHOPR</name>
<evidence type="ECO:0000313" key="2">
    <source>
        <dbReference type="Proteomes" id="UP000015103"/>
    </source>
</evidence>
<dbReference type="VEuPathDB" id="VectorBase:RPRC003741"/>
<evidence type="ECO:0000313" key="1">
    <source>
        <dbReference type="EnsemblMetazoa" id="RPRC003741-PA"/>
    </source>
</evidence>
<sequence length="232" mass="26867">MQFEFIIQLEFIGNYSSVLNENKTLYQEHIKKLNKEIQLATTTPSQTKLFSGDRIFLVNPYTETPDAEENDQEQGNVAGLTLSIIFTPADYEFTDKVIPGMLVNGVTHLIPTIRNTFVIEKVGEKEEAHTAINYGDHISFSPQDTHFDSECDVTIEQKEDIYRRPLPSNVWRICNAIQPGHWHKFVKHQERNRQIEQMELLREKQQYPLTQQQTSSASSDRPCKFIIHKDAN</sequence>
<keyword evidence="2" id="KW-1185">Reference proteome</keyword>
<protein>
    <submittedName>
        <fullName evidence="1">Uncharacterized protein</fullName>
    </submittedName>
</protein>